<dbReference type="SMART" id="SM00060">
    <property type="entry name" value="FN3"/>
    <property type="match status" value="6"/>
</dbReference>
<feature type="domain" description="Fibronectin type-III" evidence="4">
    <location>
        <begin position="323"/>
        <end position="417"/>
    </location>
</feature>
<dbReference type="InterPro" id="IPR036179">
    <property type="entry name" value="Ig-like_dom_sf"/>
</dbReference>
<keyword evidence="2" id="KW-1015">Disulfide bond</keyword>
<evidence type="ECO:0000313" key="5">
    <source>
        <dbReference type="EMBL" id="CAH3034066.1"/>
    </source>
</evidence>
<dbReference type="SUPFAM" id="SSF48726">
    <property type="entry name" value="Immunoglobulin"/>
    <property type="match status" value="3"/>
</dbReference>
<dbReference type="InterPro" id="IPR003598">
    <property type="entry name" value="Ig_sub2"/>
</dbReference>
<dbReference type="SMART" id="SM00408">
    <property type="entry name" value="IGc2"/>
    <property type="match status" value="3"/>
</dbReference>
<keyword evidence="6" id="KW-1185">Reference proteome</keyword>
<dbReference type="Pfam" id="PF13927">
    <property type="entry name" value="Ig_3"/>
    <property type="match status" value="2"/>
</dbReference>
<feature type="domain" description="Fibronectin type-III" evidence="4">
    <location>
        <begin position="696"/>
        <end position="791"/>
    </location>
</feature>
<feature type="domain" description="Ig-like" evidence="3">
    <location>
        <begin position="3"/>
        <end position="101"/>
    </location>
</feature>
<dbReference type="Pfam" id="PF07679">
    <property type="entry name" value="I-set"/>
    <property type="match status" value="1"/>
</dbReference>
<accession>A0ABN8MX94</accession>
<feature type="domain" description="Fibronectin type-III" evidence="4">
    <location>
        <begin position="598"/>
        <end position="691"/>
    </location>
</feature>
<dbReference type="Proteomes" id="UP001159427">
    <property type="component" value="Unassembled WGS sequence"/>
</dbReference>
<dbReference type="InterPro" id="IPR036116">
    <property type="entry name" value="FN3_sf"/>
</dbReference>
<dbReference type="InterPro" id="IPR013783">
    <property type="entry name" value="Ig-like_fold"/>
</dbReference>
<dbReference type="InterPro" id="IPR003961">
    <property type="entry name" value="FN3_dom"/>
</dbReference>
<evidence type="ECO:0000256" key="1">
    <source>
        <dbReference type="ARBA" id="ARBA00022737"/>
    </source>
</evidence>
<dbReference type="CDD" id="cd00063">
    <property type="entry name" value="FN3"/>
    <property type="match status" value="6"/>
</dbReference>
<gene>
    <name evidence="5" type="ORF">PEVE_00039335</name>
</gene>
<keyword evidence="1" id="KW-0677">Repeat</keyword>
<protein>
    <submittedName>
        <fullName evidence="5">Uncharacterized protein</fullName>
    </submittedName>
</protein>
<proteinExistence type="predicted"/>
<feature type="domain" description="Ig-like" evidence="3">
    <location>
        <begin position="136"/>
        <end position="223"/>
    </location>
</feature>
<dbReference type="EMBL" id="CALNXI010000692">
    <property type="protein sequence ID" value="CAH3034066.1"/>
    <property type="molecule type" value="Genomic_DNA"/>
</dbReference>
<organism evidence="5 6">
    <name type="scientific">Porites evermanni</name>
    <dbReference type="NCBI Taxonomy" id="104178"/>
    <lineage>
        <taxon>Eukaryota</taxon>
        <taxon>Metazoa</taxon>
        <taxon>Cnidaria</taxon>
        <taxon>Anthozoa</taxon>
        <taxon>Hexacorallia</taxon>
        <taxon>Scleractinia</taxon>
        <taxon>Fungiina</taxon>
        <taxon>Poritidae</taxon>
        <taxon>Porites</taxon>
    </lineage>
</organism>
<dbReference type="InterPro" id="IPR003599">
    <property type="entry name" value="Ig_sub"/>
</dbReference>
<evidence type="ECO:0000256" key="2">
    <source>
        <dbReference type="ARBA" id="ARBA00023157"/>
    </source>
</evidence>
<reference evidence="5 6" key="1">
    <citation type="submission" date="2022-05" db="EMBL/GenBank/DDBJ databases">
        <authorList>
            <consortium name="Genoscope - CEA"/>
            <person name="William W."/>
        </authorList>
    </citation>
    <scope>NUCLEOTIDE SEQUENCE [LARGE SCALE GENOMIC DNA]</scope>
</reference>
<dbReference type="Pfam" id="PF00041">
    <property type="entry name" value="fn3"/>
    <property type="match status" value="6"/>
</dbReference>
<dbReference type="PROSITE" id="PS50835">
    <property type="entry name" value="IG_LIKE"/>
    <property type="match status" value="2"/>
</dbReference>
<dbReference type="PANTHER" id="PTHR44170:SF6">
    <property type="entry name" value="CONTACTIN"/>
    <property type="match status" value="1"/>
</dbReference>
<dbReference type="PROSITE" id="PS50853">
    <property type="entry name" value="FN3"/>
    <property type="match status" value="5"/>
</dbReference>
<dbReference type="SUPFAM" id="SSF49265">
    <property type="entry name" value="Fibronectin type III"/>
    <property type="match status" value="4"/>
</dbReference>
<evidence type="ECO:0000313" key="6">
    <source>
        <dbReference type="Proteomes" id="UP001159427"/>
    </source>
</evidence>
<dbReference type="Gene3D" id="2.60.40.10">
    <property type="entry name" value="Immunoglobulins"/>
    <property type="match status" value="9"/>
</dbReference>
<dbReference type="InterPro" id="IPR013098">
    <property type="entry name" value="Ig_I-set"/>
</dbReference>
<feature type="domain" description="Fibronectin type-III" evidence="4">
    <location>
        <begin position="796"/>
        <end position="890"/>
    </location>
</feature>
<dbReference type="InterPro" id="IPR007110">
    <property type="entry name" value="Ig-like_dom"/>
</dbReference>
<evidence type="ECO:0000259" key="3">
    <source>
        <dbReference type="PROSITE" id="PS50835"/>
    </source>
</evidence>
<feature type="non-terminal residue" evidence="5">
    <location>
        <position position="1"/>
    </location>
</feature>
<comment type="caution">
    <text evidence="5">The sequence shown here is derived from an EMBL/GenBank/DDBJ whole genome shotgun (WGS) entry which is preliminary data.</text>
</comment>
<evidence type="ECO:0000259" key="4">
    <source>
        <dbReference type="PROSITE" id="PS50853"/>
    </source>
</evidence>
<name>A0ABN8MX94_9CNID</name>
<dbReference type="SMART" id="SM00409">
    <property type="entry name" value="IG"/>
    <property type="match status" value="2"/>
</dbReference>
<feature type="domain" description="Fibronectin type-III" evidence="4">
    <location>
        <begin position="422"/>
        <end position="516"/>
    </location>
</feature>
<dbReference type="PANTHER" id="PTHR44170">
    <property type="entry name" value="PROTEIN SIDEKICK"/>
    <property type="match status" value="1"/>
</dbReference>
<sequence length="894" mass="97043">VPPVIVTAPSNYTALEGSDLTLFCNATGNPQPDITWTKIGDITLLSTSEILNLTNLRGEDNGAVYNFAPKVTLHQCSTPVIEGDNATLGCNATGNPVPSIEWIIESTGQVFSGDRLLFLNISRKDGGGIYVFTDRPEFIQYPKNQTLTEGDNATFTCDTSGNPSPTLSWTKDGSVVNLTSRISLSLDNTLLVITNVSRGDSGQYICVSANVVGTAQSSTATLNVQCKNTLMIIQLYPVELLLFNMPFNCPSSRITYIKMHTARDVNIQRCDQSRAVAANSKIVLTILSVLTYYIRVFATNKVGVSSLSSVITTTTDEEVPNAPPTNVKGNNVTSTSIFVQWNEVPADNQNGIVVNYTVTYAELPSGDLGKEIVIAPRTNATLTGLKKFTNYSITVFASTAKGGGNKSEPIIVITDEDQPDGAPQNVRGHSTSSTSISVSWEAVQADLQNGIIAGYNITYQSLTENDNGFVLTGPDDRQANLTGLKEFVDYDISVVAFTVKGDGPPFVLVVRTDQDISWEEVQAELRNGIITGYTITYQSLTENDKGTVPAGPNDRQANLTGLKEFVDYNISVVAFTVKGDGPPSVLVVRTDQDRPHAPPQNVSENSTTPTSIFVKWNDVPSEDQNGIIRSYTVRYRAVGALGPFDTTKVFTKEANLTGLIKDESYNVSVLATTDKGDGPYSDPEIFTTNEDLPGAAPSNVRANFTSSTSILVRWDEVPKDKRHGRIRYYTVIWKRAQGADPPETRNVDAPMKQFELTYLAKYAEYSIQVLAATRIGKGPPSIPIVQRTDEDIPNAPPSKIQGYILNATNILVQWGIVPLPDQNGIILSYTVTYQALPDGSPRRKVVNTPKTEAKLTGLNPNTNYSITVFASTVKGDGSVSRPIVVLTDLNRKFT</sequence>